<dbReference type="InterPro" id="IPR036116">
    <property type="entry name" value="FN3_sf"/>
</dbReference>
<dbReference type="InterPro" id="IPR016177">
    <property type="entry name" value="DNA-bd_dom_sf"/>
</dbReference>
<dbReference type="InterPro" id="IPR003961">
    <property type="entry name" value="FN3_dom"/>
</dbReference>
<dbReference type="Proteomes" id="UP000289886">
    <property type="component" value="Unassembled WGS sequence"/>
</dbReference>
<dbReference type="InterPro" id="IPR043536">
    <property type="entry name" value="HCF1/2"/>
</dbReference>
<feature type="transmembrane region" description="Helical" evidence="5">
    <location>
        <begin position="145"/>
        <end position="168"/>
    </location>
</feature>
<gene>
    <name evidence="7" type="ORF">EOD39_12515</name>
</gene>
<dbReference type="AlphaFoldDB" id="A0A444UL11"/>
<feature type="compositionally biased region" description="Basic residues" evidence="4">
    <location>
        <begin position="98"/>
        <end position="123"/>
    </location>
</feature>
<evidence type="ECO:0000313" key="7">
    <source>
        <dbReference type="EMBL" id="RXM35865.1"/>
    </source>
</evidence>
<evidence type="ECO:0000256" key="4">
    <source>
        <dbReference type="SAM" id="MobiDB-lite"/>
    </source>
</evidence>
<evidence type="ECO:0000256" key="1">
    <source>
        <dbReference type="ARBA" id="ARBA00004123"/>
    </source>
</evidence>
<feature type="compositionally biased region" description="Polar residues" evidence="4">
    <location>
        <begin position="26"/>
        <end position="40"/>
    </location>
</feature>
<dbReference type="GO" id="GO:0006338">
    <property type="term" value="P:chromatin remodeling"/>
    <property type="evidence" value="ECO:0007669"/>
    <property type="project" value="TreeGrafter"/>
</dbReference>
<accession>A0A444UL11</accession>
<proteinExistence type="predicted"/>
<comment type="caution">
    <text evidence="7">The sequence shown here is derived from an EMBL/GenBank/DDBJ whole genome shotgun (WGS) entry which is preliminary data.</text>
</comment>
<dbReference type="InterPro" id="IPR013783">
    <property type="entry name" value="Ig-like_fold"/>
</dbReference>
<evidence type="ECO:0000256" key="5">
    <source>
        <dbReference type="SAM" id="Phobius"/>
    </source>
</evidence>
<feature type="domain" description="Fibronectin type-III" evidence="6">
    <location>
        <begin position="295"/>
        <end position="382"/>
    </location>
</feature>
<keyword evidence="5" id="KW-1133">Transmembrane helix</keyword>
<dbReference type="GO" id="GO:0003713">
    <property type="term" value="F:transcription coactivator activity"/>
    <property type="evidence" value="ECO:0007669"/>
    <property type="project" value="TreeGrafter"/>
</dbReference>
<name>A0A444UL11_ACIRT</name>
<dbReference type="InterPro" id="IPR015915">
    <property type="entry name" value="Kelch-typ_b-propeller"/>
</dbReference>
<keyword evidence="3" id="KW-0539">Nucleus</keyword>
<dbReference type="SUPFAM" id="SSF117281">
    <property type="entry name" value="Kelch motif"/>
    <property type="match status" value="1"/>
</dbReference>
<evidence type="ECO:0000256" key="3">
    <source>
        <dbReference type="ARBA" id="ARBA00023242"/>
    </source>
</evidence>
<dbReference type="EMBL" id="SCEB01214352">
    <property type="protein sequence ID" value="RXM35865.1"/>
    <property type="molecule type" value="Genomic_DNA"/>
</dbReference>
<feature type="region of interest" description="Disordered" evidence="4">
    <location>
        <begin position="82"/>
        <end position="124"/>
    </location>
</feature>
<keyword evidence="5" id="KW-0812">Transmembrane</keyword>
<comment type="subcellular location">
    <subcellularLocation>
        <location evidence="1">Nucleus</location>
    </subcellularLocation>
</comment>
<dbReference type="CDD" id="cd00063">
    <property type="entry name" value="FN3"/>
    <property type="match status" value="1"/>
</dbReference>
<feature type="region of interest" description="Disordered" evidence="4">
    <location>
        <begin position="26"/>
        <end position="54"/>
    </location>
</feature>
<dbReference type="SUPFAM" id="SSF54171">
    <property type="entry name" value="DNA-binding domain"/>
    <property type="match status" value="1"/>
</dbReference>
<dbReference type="GO" id="GO:0035097">
    <property type="term" value="C:histone methyltransferase complex"/>
    <property type="evidence" value="ECO:0007669"/>
    <property type="project" value="TreeGrafter"/>
</dbReference>
<dbReference type="Gene3D" id="2.60.40.10">
    <property type="entry name" value="Immunoglobulins"/>
    <property type="match status" value="1"/>
</dbReference>
<keyword evidence="8" id="KW-1185">Reference proteome</keyword>
<dbReference type="GO" id="GO:0003677">
    <property type="term" value="F:DNA binding"/>
    <property type="evidence" value="ECO:0007669"/>
    <property type="project" value="InterPro"/>
</dbReference>
<protein>
    <submittedName>
        <fullName evidence="7">Host cell factor 1</fullName>
    </submittedName>
</protein>
<evidence type="ECO:0000256" key="2">
    <source>
        <dbReference type="ARBA" id="ARBA00022441"/>
    </source>
</evidence>
<dbReference type="SUPFAM" id="SSF49265">
    <property type="entry name" value="Fibronectin type III"/>
    <property type="match status" value="1"/>
</dbReference>
<dbReference type="PROSITE" id="PS50853">
    <property type="entry name" value="FN3"/>
    <property type="match status" value="1"/>
</dbReference>
<dbReference type="FunFam" id="2.60.40.10:FF:000443">
    <property type="entry name" value="host cell factor 1"/>
    <property type="match status" value="1"/>
</dbReference>
<keyword evidence="5" id="KW-0472">Membrane</keyword>
<dbReference type="Gene3D" id="3.30.890.10">
    <property type="entry name" value="Methyl-cpg-binding Protein 2, Chain A"/>
    <property type="match status" value="1"/>
</dbReference>
<reference evidence="7 8" key="1">
    <citation type="submission" date="2019-01" db="EMBL/GenBank/DDBJ databases">
        <title>Draft Genome and Complete Hox-Cluster Characterization of the Sterlet Sturgeon (Acipenser ruthenus).</title>
        <authorList>
            <person name="Wei Q."/>
        </authorList>
    </citation>
    <scope>NUCLEOTIDE SEQUENCE [LARGE SCALE GENOMIC DNA]</scope>
    <source>
        <strain evidence="7">WHYD16114868_AA</strain>
        <tissue evidence="7">Blood</tissue>
    </source>
</reference>
<evidence type="ECO:0000313" key="8">
    <source>
        <dbReference type="Proteomes" id="UP000289886"/>
    </source>
</evidence>
<dbReference type="SMART" id="SM00391">
    <property type="entry name" value="MBD"/>
    <property type="match status" value="1"/>
</dbReference>
<organism evidence="7 8">
    <name type="scientific">Acipenser ruthenus</name>
    <name type="common">Sterlet sturgeon</name>
    <dbReference type="NCBI Taxonomy" id="7906"/>
    <lineage>
        <taxon>Eukaryota</taxon>
        <taxon>Metazoa</taxon>
        <taxon>Chordata</taxon>
        <taxon>Craniata</taxon>
        <taxon>Vertebrata</taxon>
        <taxon>Euteleostomi</taxon>
        <taxon>Actinopterygii</taxon>
        <taxon>Chondrostei</taxon>
        <taxon>Acipenseriformes</taxon>
        <taxon>Acipenseridae</taxon>
        <taxon>Acipenser</taxon>
    </lineage>
</organism>
<dbReference type="InterPro" id="IPR001739">
    <property type="entry name" value="Methyl_CpG_DNA-bd"/>
</dbReference>
<dbReference type="PANTHER" id="PTHR46003:SF3">
    <property type="entry name" value="HOST CELL FACTOR 1"/>
    <property type="match status" value="1"/>
</dbReference>
<sequence length="409" mass="43474">MNTRCPPKRVPSAARFFTRCRLTVKPPQSYSVGGQRSSGHLTGKPAGARPDYRGRCPEGKAFRSKVELIAYFQKVGDTTTDPNDFDFTVTGRGSPSRRDKKPPKKPKVVKASGRGRGRPKGSGKLRLASEGVAVQRVVEKSPGKLLVKMPFLSIPLSVCLYVLVYIMLLKTERATNQWFIPAVRGDIPPGCAAYGFVCDGTRLLVFGGMVEYGKYSNDLYELQGLAPADSLNDPASESNGHSELASAVTSLAPSSSFAPPVGVASPATMQAAAALAEVANGIESAAGKQAPAPAPPRPPVKKENQWFDVGVIKTTNMVVTHFYLPAEDAPAGDDDSAPVPDYNQLKKLELQPGTAYKFRVAGMNACGRGSFSEISAFKTCLPGFPGAPCAIKISKVGVTEEGADATYTD</sequence>
<keyword evidence="2" id="KW-0880">Kelch repeat</keyword>
<dbReference type="PANTHER" id="PTHR46003">
    <property type="entry name" value="HOST CELL FACTOR"/>
    <property type="match status" value="1"/>
</dbReference>
<evidence type="ECO:0000259" key="6">
    <source>
        <dbReference type="PROSITE" id="PS50853"/>
    </source>
</evidence>